<accession>A0A089LW31</accession>
<dbReference type="Pfam" id="PF13565">
    <property type="entry name" value="HTH_32"/>
    <property type="match status" value="1"/>
</dbReference>
<sequence length="152" mass="17306">MNKKYEVRLQAPEREHIEQLLHGEATSKGIRNRCLVLLLADECQGAIPKQSEIAQRVGVSEATVQKTIKEYCSYGIQETLHYRERAEPARPSPITGEVEARIIALACSEPPEGYARWTVRLLTRRVIELNILEAVGRETIRMTLKKRNLSLI</sequence>
<dbReference type="InterPro" id="IPR009057">
    <property type="entry name" value="Homeodomain-like_sf"/>
</dbReference>
<dbReference type="AlphaFoldDB" id="A0A089LW31"/>
<dbReference type="SUPFAM" id="SSF46689">
    <property type="entry name" value="Homeodomain-like"/>
    <property type="match status" value="1"/>
</dbReference>
<dbReference type="EMBL" id="CP009286">
    <property type="protein sequence ID" value="AIQ63403.1"/>
    <property type="molecule type" value="Genomic_DNA"/>
</dbReference>
<dbReference type="OrthoDB" id="69748at2"/>
<dbReference type="KEGG" id="pste:PSTEL_10240"/>
<evidence type="ECO:0000313" key="2">
    <source>
        <dbReference type="Proteomes" id="UP000029507"/>
    </source>
</evidence>
<proteinExistence type="predicted"/>
<gene>
    <name evidence="1" type="ORF">PSTEL_10240</name>
</gene>
<name>A0A089LW31_9BACL</name>
<protein>
    <recommendedName>
        <fullName evidence="3">Transposase</fullName>
    </recommendedName>
</protein>
<evidence type="ECO:0000313" key="1">
    <source>
        <dbReference type="EMBL" id="AIQ63403.1"/>
    </source>
</evidence>
<dbReference type="HOGENOM" id="CLU_041125_5_0_9"/>
<reference evidence="1 2" key="1">
    <citation type="submission" date="2014-08" db="EMBL/GenBank/DDBJ databases">
        <title>Comparative genomics of the Paenibacillus odorifer group.</title>
        <authorList>
            <person name="den Bakker H.C."/>
            <person name="Tsai Y.-C."/>
            <person name="Martin N."/>
            <person name="Korlach J."/>
            <person name="Wiedmann M."/>
        </authorList>
    </citation>
    <scope>NUCLEOTIDE SEQUENCE [LARGE SCALE GENOMIC DNA]</scope>
    <source>
        <strain evidence="1 2">DSM 14472</strain>
    </source>
</reference>
<keyword evidence="2" id="KW-1185">Reference proteome</keyword>
<dbReference type="RefSeq" id="WP_038694909.1">
    <property type="nucleotide sequence ID" value="NZ_CP009286.1"/>
</dbReference>
<organism evidence="1 2">
    <name type="scientific">Paenibacillus stellifer</name>
    <dbReference type="NCBI Taxonomy" id="169760"/>
    <lineage>
        <taxon>Bacteria</taxon>
        <taxon>Bacillati</taxon>
        <taxon>Bacillota</taxon>
        <taxon>Bacilli</taxon>
        <taxon>Bacillales</taxon>
        <taxon>Paenibacillaceae</taxon>
        <taxon>Paenibacillus</taxon>
    </lineage>
</organism>
<evidence type="ECO:0008006" key="3">
    <source>
        <dbReference type="Google" id="ProtNLM"/>
    </source>
</evidence>
<dbReference type="Proteomes" id="UP000029507">
    <property type="component" value="Chromosome"/>
</dbReference>